<evidence type="ECO:0000256" key="4">
    <source>
        <dbReference type="ARBA" id="ARBA00022821"/>
    </source>
</evidence>
<comment type="domain">
    <text evidence="8">The C-terminus contains a calmodulin-binding domain, which binds calmodulin in a calcium-dependent fashion.</text>
</comment>
<keyword evidence="7 8" id="KW-0568">Pathogenesis-related protein</keyword>
<keyword evidence="4 8" id="KW-0611">Plant defense</keyword>
<dbReference type="Proteomes" id="UP000326939">
    <property type="component" value="Chromosome 13"/>
</dbReference>
<evidence type="ECO:0000256" key="5">
    <source>
        <dbReference type="ARBA" id="ARBA00022989"/>
    </source>
</evidence>
<dbReference type="GO" id="GO:0005516">
    <property type="term" value="F:calmodulin binding"/>
    <property type="evidence" value="ECO:0007669"/>
    <property type="project" value="UniProtKB-KW"/>
</dbReference>
<keyword evidence="6 8" id="KW-0472">Membrane</keyword>
<feature type="compositionally biased region" description="Polar residues" evidence="9">
    <location>
        <begin position="549"/>
        <end position="562"/>
    </location>
</feature>
<evidence type="ECO:0000256" key="1">
    <source>
        <dbReference type="ARBA" id="ARBA00004141"/>
    </source>
</evidence>
<name>A0A5N5KH69_9ROSI</name>
<dbReference type="PANTHER" id="PTHR31942">
    <property type="entry name" value="MLO-LIKE PROTEIN 1"/>
    <property type="match status" value="1"/>
</dbReference>
<dbReference type="GO" id="GO:0006952">
    <property type="term" value="P:defense response"/>
    <property type="evidence" value="ECO:0007669"/>
    <property type="project" value="UniProtKB-KW"/>
</dbReference>
<feature type="transmembrane region" description="Helical" evidence="10">
    <location>
        <begin position="392"/>
        <end position="412"/>
    </location>
</feature>
<comment type="similarity">
    <text evidence="2 8">Belongs to the MLO family.</text>
</comment>
<keyword evidence="8" id="KW-0112">Calmodulin-binding</keyword>
<feature type="transmembrane region" description="Helical" evidence="10">
    <location>
        <begin position="432"/>
        <end position="453"/>
    </location>
</feature>
<evidence type="ECO:0000256" key="2">
    <source>
        <dbReference type="ARBA" id="ARBA00006574"/>
    </source>
</evidence>
<dbReference type="InterPro" id="IPR004326">
    <property type="entry name" value="Mlo"/>
</dbReference>
<keyword evidence="3 8" id="KW-0812">Transmembrane</keyword>
<reference evidence="12" key="1">
    <citation type="journal article" date="2019" name="Gigascience">
        <title>De novo genome assembly of the endangered Acer yangbiense, a plant species with extremely small populations endemic to Yunnan Province, China.</title>
        <authorList>
            <person name="Yang J."/>
            <person name="Wariss H.M."/>
            <person name="Tao L."/>
            <person name="Zhang R."/>
            <person name="Yun Q."/>
            <person name="Hollingsworth P."/>
            <person name="Dao Z."/>
            <person name="Luo G."/>
            <person name="Guo H."/>
            <person name="Ma Y."/>
            <person name="Sun W."/>
        </authorList>
    </citation>
    <scope>NUCLEOTIDE SEQUENCE [LARGE SCALE GENOMIC DNA]</scope>
    <source>
        <strain evidence="12">cv. br00</strain>
    </source>
</reference>
<evidence type="ECO:0000256" key="9">
    <source>
        <dbReference type="SAM" id="MobiDB-lite"/>
    </source>
</evidence>
<evidence type="ECO:0000313" key="11">
    <source>
        <dbReference type="EMBL" id="KAB5529651.1"/>
    </source>
</evidence>
<organism evidence="11 12">
    <name type="scientific">Salix brachista</name>
    <dbReference type="NCBI Taxonomy" id="2182728"/>
    <lineage>
        <taxon>Eukaryota</taxon>
        <taxon>Viridiplantae</taxon>
        <taxon>Streptophyta</taxon>
        <taxon>Embryophyta</taxon>
        <taxon>Tracheophyta</taxon>
        <taxon>Spermatophyta</taxon>
        <taxon>Magnoliopsida</taxon>
        <taxon>eudicotyledons</taxon>
        <taxon>Gunneridae</taxon>
        <taxon>Pentapetalae</taxon>
        <taxon>rosids</taxon>
        <taxon>fabids</taxon>
        <taxon>Malpighiales</taxon>
        <taxon>Salicaceae</taxon>
        <taxon>Saliceae</taxon>
        <taxon>Salix</taxon>
    </lineage>
</organism>
<dbReference type="AlphaFoldDB" id="A0A5N5KH69"/>
<evidence type="ECO:0000256" key="8">
    <source>
        <dbReference type="RuleBase" id="RU280816"/>
    </source>
</evidence>
<evidence type="ECO:0000256" key="10">
    <source>
        <dbReference type="SAM" id="Phobius"/>
    </source>
</evidence>
<feature type="transmembrane region" description="Helical" evidence="10">
    <location>
        <begin position="159"/>
        <end position="180"/>
    </location>
</feature>
<evidence type="ECO:0000256" key="3">
    <source>
        <dbReference type="ARBA" id="ARBA00022692"/>
    </source>
</evidence>
<dbReference type="PANTHER" id="PTHR31942:SF52">
    <property type="entry name" value="MLO-LIKE PROTEIN 1"/>
    <property type="match status" value="1"/>
</dbReference>
<gene>
    <name evidence="8" type="primary">MLO</name>
    <name evidence="11" type="ORF">DKX38_019732</name>
</gene>
<dbReference type="Pfam" id="PF03094">
    <property type="entry name" value="Mlo"/>
    <property type="match status" value="2"/>
</dbReference>
<accession>A0A5N5KH69</accession>
<dbReference type="EMBL" id="VDCV01000013">
    <property type="protein sequence ID" value="KAB5529651.1"/>
    <property type="molecule type" value="Genomic_DNA"/>
</dbReference>
<sequence>MSGEGEGETLEYTPTWVVAAVCTVIVALSLAVERLLHYCGIFLRRKNQKPLYEALQKIKEELMLLGFISLLLTVSQNFIAKICVPENVVNDLLPCNLSDKKTEEGLKSNSTTSHFQSFFPGTISGTVRRLLAETSEANLGYCAKKDKVPLLSVEAIHHLHIFIFVLAIVHVTFCVLTILFGGAKIRQWKLWENEIANDLCDTEQVLKKKFTHVQQHTFIKEHFLGIGKNSALRVWLNSFFKQFYASVTKSDYITLRLGFIMTHTKGNPKFNFHKYMVRALEDDFKTVVGIRQLVSLGFRGHLLIAEYQWLAYIFLDSIHSFNYSTVVGACSFLEVETVDHTLLLLAVGTKLEHIINQLAYEVAEKHVAIEGELVVQPSDDHFWFHRPAFVHLLIHFILFQNAFEIAFFFWIWVQYGFDSCIMGQVKYIVPRLIIGVFIQVLCSYSTLPLYAIVSQVGNVVLAIVKHNCAFACETFQLDFSFSEKMGSSFKKAVFEEHVQVGLTGWAQKVKKKRGLKGASEGSREASSHVSAGGLLLGKLKGLKEAGEGSAQSSSHEGSTLGKNASAPVPPEAEP</sequence>
<feature type="region of interest" description="Disordered" evidence="9">
    <location>
        <begin position="543"/>
        <end position="574"/>
    </location>
</feature>
<evidence type="ECO:0000313" key="12">
    <source>
        <dbReference type="Proteomes" id="UP000326939"/>
    </source>
</evidence>
<comment type="function">
    <text evidence="8">May be involved in modulation of pathogen defense and leaf cell death.</text>
</comment>
<comment type="caution">
    <text evidence="11">The sequence shown here is derived from an EMBL/GenBank/DDBJ whole genome shotgun (WGS) entry which is preliminary data.</text>
</comment>
<dbReference type="GO" id="GO:0016020">
    <property type="term" value="C:membrane"/>
    <property type="evidence" value="ECO:0007669"/>
    <property type="project" value="UniProtKB-SubCell"/>
</dbReference>
<proteinExistence type="inferred from homology"/>
<keyword evidence="12" id="KW-1185">Reference proteome</keyword>
<keyword evidence="5 8" id="KW-1133">Transmembrane helix</keyword>
<feature type="transmembrane region" description="Helical" evidence="10">
    <location>
        <begin position="62"/>
        <end position="80"/>
    </location>
</feature>
<evidence type="ECO:0000256" key="7">
    <source>
        <dbReference type="ARBA" id="ARBA00023265"/>
    </source>
</evidence>
<protein>
    <recommendedName>
        <fullName evidence="8">MLO-like protein</fullName>
    </recommendedName>
</protein>
<evidence type="ECO:0000256" key="6">
    <source>
        <dbReference type="ARBA" id="ARBA00023136"/>
    </source>
</evidence>
<feature type="transmembrane region" description="Helical" evidence="10">
    <location>
        <begin position="16"/>
        <end position="41"/>
    </location>
</feature>
<comment type="subcellular location">
    <subcellularLocation>
        <location evidence="1 8">Membrane</location>
        <topology evidence="1 8">Multi-pass membrane protein</topology>
    </subcellularLocation>
</comment>